<name>A0A3A8NVV5_9BACT</name>
<evidence type="ECO:0000313" key="1">
    <source>
        <dbReference type="EMBL" id="RKH44222.1"/>
    </source>
</evidence>
<gene>
    <name evidence="1" type="ORF">D7X12_11075</name>
</gene>
<sequence>MADASWGNCKNCRFFAANGDEPGADGVQSCNQPELKQFALVVSGDSGCNAHEERTGETVPVYDDSAPAMH</sequence>
<organism evidence="1 2">
    <name type="scientific">Corallococcus sicarius</name>
    <dbReference type="NCBI Taxonomy" id="2316726"/>
    <lineage>
        <taxon>Bacteria</taxon>
        <taxon>Pseudomonadati</taxon>
        <taxon>Myxococcota</taxon>
        <taxon>Myxococcia</taxon>
        <taxon>Myxococcales</taxon>
        <taxon>Cystobacterineae</taxon>
        <taxon>Myxococcaceae</taxon>
        <taxon>Corallococcus</taxon>
    </lineage>
</organism>
<dbReference type="Proteomes" id="UP000273405">
    <property type="component" value="Unassembled WGS sequence"/>
</dbReference>
<accession>A0A3A8NVV5</accession>
<dbReference type="RefSeq" id="WP_120625234.1">
    <property type="nucleotide sequence ID" value="NZ_RAWG01000053.1"/>
</dbReference>
<keyword evidence="2" id="KW-1185">Reference proteome</keyword>
<evidence type="ECO:0000313" key="2">
    <source>
        <dbReference type="Proteomes" id="UP000273405"/>
    </source>
</evidence>
<reference evidence="2" key="1">
    <citation type="submission" date="2018-09" db="EMBL/GenBank/DDBJ databases">
        <authorList>
            <person name="Livingstone P.G."/>
            <person name="Whitworth D.E."/>
        </authorList>
    </citation>
    <scope>NUCLEOTIDE SEQUENCE [LARGE SCALE GENOMIC DNA]</scope>
    <source>
        <strain evidence="2">CA040B</strain>
    </source>
</reference>
<dbReference type="AlphaFoldDB" id="A0A3A8NVV5"/>
<dbReference type="EMBL" id="RAWG01000053">
    <property type="protein sequence ID" value="RKH44222.1"/>
    <property type="molecule type" value="Genomic_DNA"/>
</dbReference>
<comment type="caution">
    <text evidence="1">The sequence shown here is derived from an EMBL/GenBank/DDBJ whole genome shotgun (WGS) entry which is preliminary data.</text>
</comment>
<protein>
    <submittedName>
        <fullName evidence="1">Uncharacterized protein</fullName>
    </submittedName>
</protein>
<proteinExistence type="predicted"/>
<dbReference type="OrthoDB" id="5383021at2"/>